<evidence type="ECO:0000256" key="3">
    <source>
        <dbReference type="PROSITE-ProRule" id="PRU00023"/>
    </source>
</evidence>
<dbReference type="EMBL" id="AACS02000012">
    <property type="protein sequence ID" value="EAU87068.2"/>
    <property type="molecule type" value="Genomic_DNA"/>
</dbReference>
<evidence type="ECO:0000256" key="2">
    <source>
        <dbReference type="ARBA" id="ARBA00023043"/>
    </source>
</evidence>
<dbReference type="GO" id="GO:0003723">
    <property type="term" value="F:RNA binding"/>
    <property type="evidence" value="ECO:0007669"/>
    <property type="project" value="TreeGrafter"/>
</dbReference>
<dbReference type="Pfam" id="PF24883">
    <property type="entry name" value="NPHP3_N"/>
    <property type="match status" value="1"/>
</dbReference>
<dbReference type="OrthoDB" id="194358at2759"/>
<keyword evidence="2 3" id="KW-0040">ANK repeat</keyword>
<dbReference type="PROSITE" id="PS50088">
    <property type="entry name" value="ANK_REPEAT"/>
    <property type="match status" value="1"/>
</dbReference>
<feature type="repeat" description="ANK" evidence="3">
    <location>
        <begin position="889"/>
        <end position="922"/>
    </location>
</feature>
<name>A8NLQ1_COPC7</name>
<feature type="domain" description="Nephrocystin 3-like N-terminal" evidence="5">
    <location>
        <begin position="114"/>
        <end position="238"/>
    </location>
</feature>
<dbReference type="Pfam" id="PF00023">
    <property type="entry name" value="Ank"/>
    <property type="match status" value="2"/>
</dbReference>
<organism evidence="6 7">
    <name type="scientific">Coprinopsis cinerea (strain Okayama-7 / 130 / ATCC MYA-4618 / FGSC 9003)</name>
    <name type="common">Inky cap fungus</name>
    <name type="synonym">Hormographiella aspergillata</name>
    <dbReference type="NCBI Taxonomy" id="240176"/>
    <lineage>
        <taxon>Eukaryota</taxon>
        <taxon>Fungi</taxon>
        <taxon>Dikarya</taxon>
        <taxon>Basidiomycota</taxon>
        <taxon>Agaricomycotina</taxon>
        <taxon>Agaricomycetes</taxon>
        <taxon>Agaricomycetidae</taxon>
        <taxon>Agaricales</taxon>
        <taxon>Agaricineae</taxon>
        <taxon>Psathyrellaceae</taxon>
        <taxon>Coprinopsis</taxon>
    </lineage>
</organism>
<dbReference type="Proteomes" id="UP000001861">
    <property type="component" value="Unassembled WGS sequence"/>
</dbReference>
<evidence type="ECO:0000256" key="4">
    <source>
        <dbReference type="SAM" id="MobiDB-lite"/>
    </source>
</evidence>
<keyword evidence="7" id="KW-1185">Reference proteome</keyword>
<dbReference type="OMA" id="GETHIME"/>
<dbReference type="HOGENOM" id="CLU_000288_34_23_1"/>
<accession>A8NLQ1</accession>
<evidence type="ECO:0000313" key="7">
    <source>
        <dbReference type="Proteomes" id="UP000001861"/>
    </source>
</evidence>
<dbReference type="eggNOG" id="KOG0504">
    <property type="taxonomic scope" value="Eukaryota"/>
</dbReference>
<dbReference type="PANTHER" id="PTHR24141:SF1">
    <property type="entry name" value="2-5A-DEPENDENT RIBONUCLEASE"/>
    <property type="match status" value="1"/>
</dbReference>
<dbReference type="SUPFAM" id="SSF48403">
    <property type="entry name" value="Ankyrin repeat"/>
    <property type="match status" value="2"/>
</dbReference>
<protein>
    <recommendedName>
        <fullName evidence="5">Nephrocystin 3-like N-terminal domain-containing protein</fullName>
    </recommendedName>
</protein>
<dbReference type="Gene3D" id="1.25.40.20">
    <property type="entry name" value="Ankyrin repeat-containing domain"/>
    <property type="match status" value="4"/>
</dbReference>
<dbReference type="Pfam" id="PF12796">
    <property type="entry name" value="Ank_2"/>
    <property type="match status" value="3"/>
</dbReference>
<evidence type="ECO:0000313" key="6">
    <source>
        <dbReference type="EMBL" id="EAU87068.2"/>
    </source>
</evidence>
<reference evidence="6 7" key="1">
    <citation type="journal article" date="2010" name="Proc. Natl. Acad. Sci. U.S.A.">
        <title>Insights into evolution of multicellular fungi from the assembled chromosomes of the mushroom Coprinopsis cinerea (Coprinus cinereus).</title>
        <authorList>
            <person name="Stajich J.E."/>
            <person name="Wilke S.K."/>
            <person name="Ahren D."/>
            <person name="Au C.H."/>
            <person name="Birren B.W."/>
            <person name="Borodovsky M."/>
            <person name="Burns C."/>
            <person name="Canback B."/>
            <person name="Casselton L.A."/>
            <person name="Cheng C.K."/>
            <person name="Deng J."/>
            <person name="Dietrich F.S."/>
            <person name="Fargo D.C."/>
            <person name="Farman M.L."/>
            <person name="Gathman A.C."/>
            <person name="Goldberg J."/>
            <person name="Guigo R."/>
            <person name="Hoegger P.J."/>
            <person name="Hooker J.B."/>
            <person name="Huggins A."/>
            <person name="James T.Y."/>
            <person name="Kamada T."/>
            <person name="Kilaru S."/>
            <person name="Kodira C."/>
            <person name="Kues U."/>
            <person name="Kupfer D."/>
            <person name="Kwan H.S."/>
            <person name="Lomsadze A."/>
            <person name="Li W."/>
            <person name="Lilly W.W."/>
            <person name="Ma L.J."/>
            <person name="Mackey A.J."/>
            <person name="Manning G."/>
            <person name="Martin F."/>
            <person name="Muraguchi H."/>
            <person name="Natvig D.O."/>
            <person name="Palmerini H."/>
            <person name="Ramesh M.A."/>
            <person name="Rehmeyer C.J."/>
            <person name="Roe B.A."/>
            <person name="Shenoy N."/>
            <person name="Stanke M."/>
            <person name="Ter-Hovhannisyan V."/>
            <person name="Tunlid A."/>
            <person name="Velagapudi R."/>
            <person name="Vision T.J."/>
            <person name="Zeng Q."/>
            <person name="Zolan M.E."/>
            <person name="Pukkila P.J."/>
        </authorList>
    </citation>
    <scope>NUCLEOTIDE SEQUENCE [LARGE SCALE GENOMIC DNA]</scope>
    <source>
        <strain evidence="7">Okayama-7 / 130 / ATCC MYA-4618 / FGSC 9003</strain>
    </source>
</reference>
<dbReference type="GeneID" id="6011266"/>
<dbReference type="InterPro" id="IPR056884">
    <property type="entry name" value="NPHP3-like_N"/>
</dbReference>
<dbReference type="RefSeq" id="XP_001834749.2">
    <property type="nucleotide sequence ID" value="XM_001834697.2"/>
</dbReference>
<dbReference type="SMART" id="SM00248">
    <property type="entry name" value="ANK"/>
    <property type="match status" value="11"/>
</dbReference>
<keyword evidence="1" id="KW-0677">Repeat</keyword>
<feature type="region of interest" description="Disordered" evidence="4">
    <location>
        <begin position="27"/>
        <end position="61"/>
    </location>
</feature>
<proteinExistence type="predicted"/>
<evidence type="ECO:0000256" key="1">
    <source>
        <dbReference type="ARBA" id="ARBA00022737"/>
    </source>
</evidence>
<dbReference type="InParanoid" id="A8NLQ1"/>
<dbReference type="GO" id="GO:0006396">
    <property type="term" value="P:RNA processing"/>
    <property type="evidence" value="ECO:0007669"/>
    <property type="project" value="TreeGrafter"/>
</dbReference>
<evidence type="ECO:0000259" key="5">
    <source>
        <dbReference type="Pfam" id="PF24883"/>
    </source>
</evidence>
<dbReference type="InterPro" id="IPR002110">
    <property type="entry name" value="Ankyrin_rpt"/>
</dbReference>
<dbReference type="GO" id="GO:0004540">
    <property type="term" value="F:RNA nuclease activity"/>
    <property type="evidence" value="ECO:0007669"/>
    <property type="project" value="TreeGrafter"/>
</dbReference>
<dbReference type="PANTHER" id="PTHR24141">
    <property type="entry name" value="2-5A-DEPENDENT RIBONUCLEASE"/>
    <property type="match status" value="1"/>
</dbReference>
<comment type="caution">
    <text evidence="6">The sequence shown here is derived from an EMBL/GenBank/DDBJ whole genome shotgun (WGS) entry which is preliminary data.</text>
</comment>
<dbReference type="InterPro" id="IPR036770">
    <property type="entry name" value="Ankyrin_rpt-contain_sf"/>
</dbReference>
<sequence>MSDPISRHGTPHQVESLQATTRAPAMITEPDEANPDVLGVSQGGRETTLMDGSGSRHESLSGPLQAAQFNLQGNHLSGNTTIVSGNLTQITNIVQPRVPEQKRGYQGHLGNWDSSRLIEDLEPLEKQPDKKICILYAYCRYTEALTVKDILEGLIKQCLERHTEHVLVAAILPVLERHRREKTRPSLKELMDLLRTIEEHFDIVFYIIDGLDEALITVQFDLIKAINSLKGRFAITSRPLQTLETTFVPPSSIRFIHAALQVEALGLCRSFKDLEDVLNDLPLSLEDMYRQTVQRIQAQPAFQTDLGIRALLWVVFSRQALHIEDVLCAVAADAETHVVDEERMVDQESLISACCGLIEVDDFLRVRLVHYTAQEALPTILLEYYPQPHVMLVQVLMQRLISLGLPQSRVKGEWELELVLQPPLARYADNHWYSHYHHCKGISEVESAVFNFVKQCTSFPLRPWGPFSDLRTLSVMKFNPLHMAVFYDLAALIPRLVTVDGASPDGLYDVNSATDNDSITPLFLASWLGHVSIVEDLLVYRTIDPNMATKEGTVLVQVVRKAHCHDAGPCEGPCPTLARLLQIKNIQVNARDQWGKAALIYAVESSAVPFVEQLLQHPDIDVNARDNNGDTALVYAVRSRNLHLVRLLLAVDGIQVNAANRHGQTALIAAWKSGYHIDLVAEVVHELLNSYFLDVMVTDDRGDTALILATFSNLPDIVRRMLQSDSIRVNAANRIGHTALMVASYCGYKDITKDLLRLKGINVAAVDWEGNTAVHLASRWGHDDVVEQLSQVDEAVLNMTNAKGQTPIMIASSSGSGKVDVNAVDYSGSTALSLAYTHHYWPVVLNLLQADGIQVDIFSNEWGRRPTATSALRHDNDRLDLHVNAKDSNGQTALMWASYHGHSRAVERLLGWRGIDVNCTDEHGRSAIIYAVWCGHQDIVDLILQSGKVDIELRCLHGQDAASYAAAQGHEGIPLSFAS</sequence>
<gene>
    <name evidence="6" type="ORF">CC1G_11248</name>
</gene>
<dbReference type="AlphaFoldDB" id="A8NLQ1"/>
<dbReference type="KEGG" id="cci:CC1G_11248"/>
<dbReference type="VEuPathDB" id="FungiDB:CC1G_11248"/>